<gene>
    <name evidence="2" type="ORF">DAPPUDRAFT_99346</name>
</gene>
<evidence type="ECO:0000313" key="2">
    <source>
        <dbReference type="EMBL" id="EFX84928.1"/>
    </source>
</evidence>
<organism evidence="2 3">
    <name type="scientific">Daphnia pulex</name>
    <name type="common">Water flea</name>
    <dbReference type="NCBI Taxonomy" id="6669"/>
    <lineage>
        <taxon>Eukaryota</taxon>
        <taxon>Metazoa</taxon>
        <taxon>Ecdysozoa</taxon>
        <taxon>Arthropoda</taxon>
        <taxon>Crustacea</taxon>
        <taxon>Branchiopoda</taxon>
        <taxon>Diplostraca</taxon>
        <taxon>Cladocera</taxon>
        <taxon>Anomopoda</taxon>
        <taxon>Daphniidae</taxon>
        <taxon>Daphnia</taxon>
    </lineage>
</organism>
<dbReference type="OrthoDB" id="6344571at2759"/>
<keyword evidence="3" id="KW-1185">Reference proteome</keyword>
<evidence type="ECO:0000256" key="1">
    <source>
        <dbReference type="SAM" id="MobiDB-lite"/>
    </source>
</evidence>
<sequence length="220" mass="26042">MDNNRFISRLHPFVAARNSMHNSVSPEIHRSPSVASNIRRCATKITSDEQRAKAREHQKRWREKLKTDVAKSAEYREMQRERTRMWKEKMRINEAERFGEISRKHQEQCKKWWDKLTPEQRREKRKQYNLKWRQNQKKGDSDSSDSKETDNWHSYKSYNQTMSENNSGPKAATPLTAPDYYSVKSNAPVFNVVSGSVVYPFSYFPFRCQIQDSVQRGTAS</sequence>
<feature type="compositionally biased region" description="Basic and acidic residues" evidence="1">
    <location>
        <begin position="137"/>
        <end position="152"/>
    </location>
</feature>
<dbReference type="Proteomes" id="UP000000305">
    <property type="component" value="Unassembled WGS sequence"/>
</dbReference>
<dbReference type="EMBL" id="GL732533">
    <property type="protein sequence ID" value="EFX84928.1"/>
    <property type="molecule type" value="Genomic_DNA"/>
</dbReference>
<protein>
    <submittedName>
        <fullName evidence="2">Uncharacterized protein</fullName>
    </submittedName>
</protein>
<dbReference type="KEGG" id="dpx:DAPPUDRAFT_99346"/>
<evidence type="ECO:0000313" key="3">
    <source>
        <dbReference type="Proteomes" id="UP000000305"/>
    </source>
</evidence>
<dbReference type="InParanoid" id="E9G6G0"/>
<feature type="region of interest" description="Disordered" evidence="1">
    <location>
        <begin position="123"/>
        <end position="152"/>
    </location>
</feature>
<name>E9G6G0_DAPPU</name>
<reference evidence="2 3" key="1">
    <citation type="journal article" date="2011" name="Science">
        <title>The ecoresponsive genome of Daphnia pulex.</title>
        <authorList>
            <person name="Colbourne J.K."/>
            <person name="Pfrender M.E."/>
            <person name="Gilbert D."/>
            <person name="Thomas W.K."/>
            <person name="Tucker A."/>
            <person name="Oakley T.H."/>
            <person name="Tokishita S."/>
            <person name="Aerts A."/>
            <person name="Arnold G.J."/>
            <person name="Basu M.K."/>
            <person name="Bauer D.J."/>
            <person name="Caceres C.E."/>
            <person name="Carmel L."/>
            <person name="Casola C."/>
            <person name="Choi J.H."/>
            <person name="Detter J.C."/>
            <person name="Dong Q."/>
            <person name="Dusheyko S."/>
            <person name="Eads B.D."/>
            <person name="Frohlich T."/>
            <person name="Geiler-Samerotte K.A."/>
            <person name="Gerlach D."/>
            <person name="Hatcher P."/>
            <person name="Jogdeo S."/>
            <person name="Krijgsveld J."/>
            <person name="Kriventseva E.V."/>
            <person name="Kultz D."/>
            <person name="Laforsch C."/>
            <person name="Lindquist E."/>
            <person name="Lopez J."/>
            <person name="Manak J.R."/>
            <person name="Muller J."/>
            <person name="Pangilinan J."/>
            <person name="Patwardhan R.P."/>
            <person name="Pitluck S."/>
            <person name="Pritham E.J."/>
            <person name="Rechtsteiner A."/>
            <person name="Rho M."/>
            <person name="Rogozin I.B."/>
            <person name="Sakarya O."/>
            <person name="Salamov A."/>
            <person name="Schaack S."/>
            <person name="Shapiro H."/>
            <person name="Shiga Y."/>
            <person name="Skalitzky C."/>
            <person name="Smith Z."/>
            <person name="Souvorov A."/>
            <person name="Sung W."/>
            <person name="Tang Z."/>
            <person name="Tsuchiya D."/>
            <person name="Tu H."/>
            <person name="Vos H."/>
            <person name="Wang M."/>
            <person name="Wolf Y.I."/>
            <person name="Yamagata H."/>
            <person name="Yamada T."/>
            <person name="Ye Y."/>
            <person name="Shaw J.R."/>
            <person name="Andrews J."/>
            <person name="Crease T.J."/>
            <person name="Tang H."/>
            <person name="Lucas S.M."/>
            <person name="Robertson H.M."/>
            <person name="Bork P."/>
            <person name="Koonin E.V."/>
            <person name="Zdobnov E.M."/>
            <person name="Grigoriev I.V."/>
            <person name="Lynch M."/>
            <person name="Boore J.L."/>
        </authorList>
    </citation>
    <scope>NUCLEOTIDE SEQUENCE [LARGE SCALE GENOMIC DNA]</scope>
</reference>
<accession>E9G6G0</accession>
<proteinExistence type="predicted"/>
<dbReference type="HOGENOM" id="CLU_1257190_0_0_1"/>
<dbReference type="AlphaFoldDB" id="E9G6G0"/>